<organism evidence="1">
    <name type="scientific">Opuntia streptacantha</name>
    <name type="common">Prickly pear cactus</name>
    <name type="synonym">Opuntia cardona</name>
    <dbReference type="NCBI Taxonomy" id="393608"/>
    <lineage>
        <taxon>Eukaryota</taxon>
        <taxon>Viridiplantae</taxon>
        <taxon>Streptophyta</taxon>
        <taxon>Embryophyta</taxon>
        <taxon>Tracheophyta</taxon>
        <taxon>Spermatophyta</taxon>
        <taxon>Magnoliopsida</taxon>
        <taxon>eudicotyledons</taxon>
        <taxon>Gunneridae</taxon>
        <taxon>Pentapetalae</taxon>
        <taxon>Caryophyllales</taxon>
        <taxon>Cactineae</taxon>
        <taxon>Cactaceae</taxon>
        <taxon>Opuntioideae</taxon>
        <taxon>Opuntia</taxon>
    </lineage>
</organism>
<dbReference type="EMBL" id="GISG01088819">
    <property type="protein sequence ID" value="MBA4633927.1"/>
    <property type="molecule type" value="Transcribed_RNA"/>
</dbReference>
<accession>A0A7C9D627</accession>
<reference evidence="1" key="2">
    <citation type="submission" date="2020-07" db="EMBL/GenBank/DDBJ databases">
        <authorList>
            <person name="Vera ALvarez R."/>
            <person name="Arias-Moreno D.M."/>
            <person name="Jimenez-Jacinto V."/>
            <person name="Jimenez-Bremont J.F."/>
            <person name="Swaminathan K."/>
            <person name="Moose S.P."/>
            <person name="Guerrero-Gonzalez M.L."/>
            <person name="Marino-Ramirez L."/>
            <person name="Landsman D."/>
            <person name="Rodriguez-Kessler M."/>
            <person name="Delgado-Sanchez P."/>
        </authorList>
    </citation>
    <scope>NUCLEOTIDE SEQUENCE</scope>
    <source>
        <tissue evidence="1">Cladode</tissue>
    </source>
</reference>
<sequence length="100" mass="11400">MISYLLIIHSLHHGKVWYAIYKSLDLVTLQVAYKMPFNIFRELRCFLDYLLNVVLAETAMASIVDLTEERDWLGFADGDDFNLIGATAGAFCSLRHAVED</sequence>
<proteinExistence type="predicted"/>
<reference evidence="1" key="1">
    <citation type="journal article" date="2013" name="J. Plant Res.">
        <title>Effect of fungi and light on seed germination of three Opuntia species from semiarid lands of central Mexico.</title>
        <authorList>
            <person name="Delgado-Sanchez P."/>
            <person name="Jimenez-Bremont J.F."/>
            <person name="Guerrero-Gonzalez Mde L."/>
            <person name="Flores J."/>
        </authorList>
    </citation>
    <scope>NUCLEOTIDE SEQUENCE</scope>
    <source>
        <tissue evidence="1">Cladode</tissue>
    </source>
</reference>
<name>A0A7C9D627_OPUST</name>
<protein>
    <submittedName>
        <fullName evidence="1">Uncharacterized protein</fullName>
    </submittedName>
</protein>
<evidence type="ECO:0000313" key="1">
    <source>
        <dbReference type="EMBL" id="MBA4633927.1"/>
    </source>
</evidence>
<dbReference type="AlphaFoldDB" id="A0A7C9D627"/>